<sequence>MAEKALPRPPPSFCGRIQFTHQPLDHTKPSIHLLEVLPDLLPDGLIQCTRFHATIEAGHTYLSYMWDPLDLPKQSHVIVVNGSKPHVRRNLFDILGVIRKLQNLRKVYWIDAICINQNDGVERNHQVQQMGDIYLKAACVVTWLGNCDNIPASDIPEVIMDIVRPFLDGKTRKSAKGNMKYKYSLFRCTFDNPYWRRAWVTHEIRLARHHMAMLGCCQIAFNDLTSLFGEVRRWDAAQDKKILQVESKFDFLKEISRNVDREDALINLMDDFYGRECSVRQDRVFSLLSFCNESTKLSVDYSCSKEDLMYRILDTHGPLPLCFCCALALAQNLELADPTSCRRKLGPCIEVILDPFPKDSDLITRAGDRYFFCRFVIDTQWLHLQIRRKTPVLRWNVYCISRYRRLKIYCDKVKDDMAVKVLAEYGLESTICQYGEGIELSPLLSEERWHFASLST</sequence>
<keyword evidence="3" id="KW-1185">Reference proteome</keyword>
<dbReference type="PANTHER" id="PTHR24148:SF73">
    <property type="entry name" value="HET DOMAIN PROTEIN (AFU_ORTHOLOGUE AFUA_8G01020)"/>
    <property type="match status" value="1"/>
</dbReference>
<proteinExistence type="predicted"/>
<reference evidence="2 3" key="1">
    <citation type="submission" date="2016-05" db="EMBL/GenBank/DDBJ databases">
        <title>Comparative analysis of secretome profiles of manganese(II)-oxidizing ascomycete fungi.</title>
        <authorList>
            <consortium name="DOE Joint Genome Institute"/>
            <person name="Zeiner C.A."/>
            <person name="Purvine S.O."/>
            <person name="Zink E.M."/>
            <person name="Wu S."/>
            <person name="Pasa-Tolic L."/>
            <person name="Chaput D.L."/>
            <person name="Haridas S."/>
            <person name="Grigoriev I.V."/>
            <person name="Santelli C.M."/>
            <person name="Hansel C.M."/>
        </authorList>
    </citation>
    <scope>NUCLEOTIDE SEQUENCE [LARGE SCALE GENOMIC DNA]</scope>
    <source>
        <strain evidence="2 3">AP3s5-JAC2a</strain>
    </source>
</reference>
<feature type="domain" description="Heterokaryon incompatibility" evidence="1">
    <location>
        <begin position="61"/>
        <end position="203"/>
    </location>
</feature>
<dbReference type="InterPro" id="IPR010730">
    <property type="entry name" value="HET"/>
</dbReference>
<name>A0A177BW16_9PLEO</name>
<dbReference type="GeneID" id="28760514"/>
<dbReference type="Pfam" id="PF06985">
    <property type="entry name" value="HET"/>
    <property type="match status" value="1"/>
</dbReference>
<evidence type="ECO:0000259" key="1">
    <source>
        <dbReference type="Pfam" id="PF06985"/>
    </source>
</evidence>
<organism evidence="2 3">
    <name type="scientific">Paraphaeosphaeria sporulosa</name>
    <dbReference type="NCBI Taxonomy" id="1460663"/>
    <lineage>
        <taxon>Eukaryota</taxon>
        <taxon>Fungi</taxon>
        <taxon>Dikarya</taxon>
        <taxon>Ascomycota</taxon>
        <taxon>Pezizomycotina</taxon>
        <taxon>Dothideomycetes</taxon>
        <taxon>Pleosporomycetidae</taxon>
        <taxon>Pleosporales</taxon>
        <taxon>Massarineae</taxon>
        <taxon>Didymosphaeriaceae</taxon>
        <taxon>Paraphaeosphaeria</taxon>
    </lineage>
</organism>
<gene>
    <name evidence="2" type="ORF">CC84DRAFT_1157739</name>
</gene>
<dbReference type="InterPro" id="IPR052895">
    <property type="entry name" value="HetReg/Transcr_Mod"/>
</dbReference>
<protein>
    <recommendedName>
        <fullName evidence="1">Heterokaryon incompatibility domain-containing protein</fullName>
    </recommendedName>
</protein>
<dbReference type="Proteomes" id="UP000077069">
    <property type="component" value="Unassembled WGS sequence"/>
</dbReference>
<dbReference type="STRING" id="1460663.A0A177BW16"/>
<dbReference type="EMBL" id="KV441563">
    <property type="protein sequence ID" value="OAF98931.1"/>
    <property type="molecule type" value="Genomic_DNA"/>
</dbReference>
<dbReference type="PANTHER" id="PTHR24148">
    <property type="entry name" value="ANKYRIN REPEAT DOMAIN-CONTAINING PROTEIN 39 HOMOLOG-RELATED"/>
    <property type="match status" value="1"/>
</dbReference>
<dbReference type="OrthoDB" id="2157530at2759"/>
<accession>A0A177BW16</accession>
<dbReference type="RefSeq" id="XP_018029297.1">
    <property type="nucleotide sequence ID" value="XM_018177028.1"/>
</dbReference>
<dbReference type="AlphaFoldDB" id="A0A177BW16"/>
<evidence type="ECO:0000313" key="2">
    <source>
        <dbReference type="EMBL" id="OAF98931.1"/>
    </source>
</evidence>
<dbReference type="InParanoid" id="A0A177BW16"/>
<evidence type="ECO:0000313" key="3">
    <source>
        <dbReference type="Proteomes" id="UP000077069"/>
    </source>
</evidence>